<gene>
    <name evidence="3" type="ORF">NEMVEDRAFT_v1g247329</name>
</gene>
<feature type="transmembrane region" description="Helical" evidence="2">
    <location>
        <begin position="61"/>
        <end position="81"/>
    </location>
</feature>
<dbReference type="Proteomes" id="UP000001593">
    <property type="component" value="Unassembled WGS sequence"/>
</dbReference>
<accession>A7STL3</accession>
<evidence type="ECO:0000256" key="1">
    <source>
        <dbReference type="SAM" id="MobiDB-lite"/>
    </source>
</evidence>
<sequence>MSQTLLVNASQLFAELTHLKQDRAVEIRVKACNDFDCGGISSCETPASLNLIKEPGESKDLIIAVGTLVPISIIVAIGVGVEKIERRPSLPPIDEPPYHTLYNDLLPRSDDENEYDEARVASL</sequence>
<keyword evidence="2" id="KW-1133">Transmembrane helix</keyword>
<dbReference type="InParanoid" id="A7STL3"/>
<reference evidence="3 4" key="1">
    <citation type="journal article" date="2007" name="Science">
        <title>Sea anemone genome reveals ancestral eumetazoan gene repertoire and genomic organization.</title>
        <authorList>
            <person name="Putnam N.H."/>
            <person name="Srivastava M."/>
            <person name="Hellsten U."/>
            <person name="Dirks B."/>
            <person name="Chapman J."/>
            <person name="Salamov A."/>
            <person name="Terry A."/>
            <person name="Shapiro H."/>
            <person name="Lindquist E."/>
            <person name="Kapitonov V.V."/>
            <person name="Jurka J."/>
            <person name="Genikhovich G."/>
            <person name="Grigoriev I.V."/>
            <person name="Lucas S.M."/>
            <person name="Steele R.E."/>
            <person name="Finnerty J.R."/>
            <person name="Technau U."/>
            <person name="Martindale M.Q."/>
            <person name="Rokhsar D.S."/>
        </authorList>
    </citation>
    <scope>NUCLEOTIDE SEQUENCE [LARGE SCALE GENOMIC DNA]</scope>
    <source>
        <strain evidence="4">CH2 X CH6</strain>
    </source>
</reference>
<evidence type="ECO:0000313" key="4">
    <source>
        <dbReference type="Proteomes" id="UP000001593"/>
    </source>
</evidence>
<evidence type="ECO:0000313" key="3">
    <source>
        <dbReference type="EMBL" id="EDO32973.1"/>
    </source>
</evidence>
<evidence type="ECO:0000256" key="2">
    <source>
        <dbReference type="SAM" id="Phobius"/>
    </source>
</evidence>
<organism evidence="3 4">
    <name type="scientific">Nematostella vectensis</name>
    <name type="common">Starlet sea anemone</name>
    <dbReference type="NCBI Taxonomy" id="45351"/>
    <lineage>
        <taxon>Eukaryota</taxon>
        <taxon>Metazoa</taxon>
        <taxon>Cnidaria</taxon>
        <taxon>Anthozoa</taxon>
        <taxon>Hexacorallia</taxon>
        <taxon>Actiniaria</taxon>
        <taxon>Edwardsiidae</taxon>
        <taxon>Nematostella</taxon>
    </lineage>
</organism>
<dbReference type="AlphaFoldDB" id="A7STL3"/>
<proteinExistence type="predicted"/>
<name>A7STL3_NEMVE</name>
<keyword evidence="4" id="KW-1185">Reference proteome</keyword>
<dbReference type="HOGENOM" id="CLU_2017929_0_0_1"/>
<keyword evidence="2" id="KW-0472">Membrane</keyword>
<feature type="region of interest" description="Disordered" evidence="1">
    <location>
        <begin position="88"/>
        <end position="123"/>
    </location>
</feature>
<protein>
    <submittedName>
        <fullName evidence="3">Uncharacterized protein</fullName>
    </submittedName>
</protein>
<dbReference type="EMBL" id="DS469797">
    <property type="protein sequence ID" value="EDO32973.1"/>
    <property type="molecule type" value="Genomic_DNA"/>
</dbReference>
<keyword evidence="2" id="KW-0812">Transmembrane</keyword>